<dbReference type="eggNOG" id="ENOG502TFDV">
    <property type="taxonomic scope" value="Eukaryota"/>
</dbReference>
<dbReference type="VEuPathDB" id="FungiDB:CH63R_05223"/>
<reference evidence="2" key="1">
    <citation type="submission" date="2011-12" db="EMBL/GenBank/DDBJ databases">
        <title>The genome sequence of Colletotrichum higginsianum IMI 34906.</title>
        <authorList>
            <person name="Ma L.-J."/>
            <person name="O'Connell R."/>
            <person name="van Themaat E.V.L."/>
            <person name="Stueber K."/>
            <person name="Young S.K."/>
            <person name="Zeng Q."/>
            <person name="Gargeya S."/>
            <person name="Fitzgerald M."/>
            <person name="Haas B."/>
            <person name="Abouelleil A."/>
            <person name="Alvarado L."/>
            <person name="Arachchi H.M."/>
            <person name="Berlin A."/>
            <person name="Chapman S.B."/>
            <person name="Gearin G."/>
            <person name="Goldberg J."/>
            <person name="Griggs A."/>
            <person name="Gujja S."/>
            <person name="Hansen M."/>
            <person name="Heiman D."/>
            <person name="Howarth C."/>
            <person name="Larimer J."/>
            <person name="Lui A."/>
            <person name="MacDonald P.J.P."/>
            <person name="McCowen C."/>
            <person name="Montmayeur A."/>
            <person name="Murphy C."/>
            <person name="Neiman D."/>
            <person name="Pearson M."/>
            <person name="Priest M."/>
            <person name="Roberts A."/>
            <person name="Saif S."/>
            <person name="Shea T."/>
            <person name="Sisk P."/>
            <person name="Stolte C."/>
            <person name="Sykes S."/>
            <person name="Wortman J."/>
            <person name="Nusbaum C."/>
            <person name="Birren B."/>
        </authorList>
    </citation>
    <scope>NUCLEOTIDE SEQUENCE [LARGE SCALE GENOMIC DNA]</scope>
    <source>
        <strain evidence="2">IMI 349063</strain>
    </source>
</reference>
<keyword evidence="5" id="KW-1185">Reference proteome</keyword>
<organism evidence="2 4">
    <name type="scientific">Colletotrichum higginsianum (strain IMI 349063)</name>
    <name type="common">Crucifer anthracnose fungus</name>
    <dbReference type="NCBI Taxonomy" id="759273"/>
    <lineage>
        <taxon>Eukaryota</taxon>
        <taxon>Fungi</taxon>
        <taxon>Dikarya</taxon>
        <taxon>Ascomycota</taxon>
        <taxon>Pezizomycotina</taxon>
        <taxon>Sordariomycetes</taxon>
        <taxon>Hypocreomycetidae</taxon>
        <taxon>Glomerellales</taxon>
        <taxon>Glomerellaceae</taxon>
        <taxon>Colletotrichum</taxon>
        <taxon>Colletotrichum destructivum species complex</taxon>
    </lineage>
</organism>
<sequence>METRQAFRRLGVDLQNPARCDLEYVFDVAKAAVEKRDGTGSLRACKEFARSCLKNANRRDTALGAIMSMIPGDIYGSVLSGGVMTILAVADVHEKRRQAVEDALASIPKKLAMVQRLSDVHVKSELLHERADGVLVAIFVVLEEIVNDLTMDWTAKMKSKMKFGAEDRISNALSSLDESLSEFEAELNICTQHRFGRMHEALIAQEKNIQKILDIANAFAANLSEKSSDTAVQQFLEKQFLNALTISCASDSNFDTINGGLRLPPALAVQLTQDSEGGDGQVNDTSDVLQKNKQIVDQWLESIGEFDPSPEAHVKECIRAGLGQLRLDDREKSEWIMSSDEFRNWMRLDKSNILSIRAEEAPDGLFHPFCFTAALVSEILRKSTGYPVLSFFCGLRTNDSFDTVLCGPNAVVKSLNGQLLQFCLQKRPGVDLSSLDRRKKNLIKKSTKKVEYGMRLFRGLLESLEDKDVVYVILDSWSRLLGSREEADDVIKGLRQTVEDLPNLVIKLLVLDALASDPVHELAYSLLYVPEEIDGWKNNVQLSQLEQSNLNLVKKLEDTRRRESEDMAESDSEDSDDSR</sequence>
<evidence type="ECO:0000256" key="1">
    <source>
        <dbReference type="SAM" id="MobiDB-lite"/>
    </source>
</evidence>
<dbReference type="RefSeq" id="XP_018161444.1">
    <property type="nucleotide sequence ID" value="XM_018300198.1"/>
</dbReference>
<protein>
    <submittedName>
        <fullName evidence="2">Uncharacterized protein</fullName>
    </submittedName>
</protein>
<dbReference type="PANTHER" id="PTHR40619">
    <property type="entry name" value="FUNGAL STAND N-TERMINAL GOODBYE DOMAIN-CONTAINING PROTEIN"/>
    <property type="match status" value="1"/>
</dbReference>
<accession>H1UWA9</accession>
<evidence type="ECO:0000313" key="3">
    <source>
        <dbReference type="EMBL" id="OBR12927.1"/>
    </source>
</evidence>
<proteinExistence type="predicted"/>
<feature type="compositionally biased region" description="Basic and acidic residues" evidence="1">
    <location>
        <begin position="556"/>
        <end position="565"/>
    </location>
</feature>
<dbReference type="PANTHER" id="PTHR40619:SF3">
    <property type="entry name" value="FUNGAL STAND N-TERMINAL GOODBYE DOMAIN-CONTAINING PROTEIN"/>
    <property type="match status" value="1"/>
</dbReference>
<dbReference type="Proteomes" id="UP000092177">
    <property type="component" value="Chromosome 3"/>
</dbReference>
<dbReference type="EMBL" id="CACQ02000371">
    <property type="protein sequence ID" value="CCF32260.1"/>
    <property type="molecule type" value="Genomic_DNA"/>
</dbReference>
<feature type="compositionally biased region" description="Acidic residues" evidence="1">
    <location>
        <begin position="566"/>
        <end position="579"/>
    </location>
</feature>
<dbReference type="OrthoDB" id="5419927at2759"/>
<dbReference type="HOGENOM" id="CLU_030272_0_0_1"/>
<feature type="region of interest" description="Disordered" evidence="1">
    <location>
        <begin position="556"/>
        <end position="579"/>
    </location>
</feature>
<dbReference type="EMBL" id="LTAN01000003">
    <property type="protein sequence ID" value="OBR12927.1"/>
    <property type="molecule type" value="Genomic_DNA"/>
</dbReference>
<reference evidence="3" key="3">
    <citation type="submission" date="2016-02" db="EMBL/GenBank/DDBJ databases">
        <title>Resequencing and annotation of the Colletotrichum higginsianum genome.</title>
        <authorList>
            <person name="O'Connell R."/>
            <person name="Zambounis A."/>
            <person name="Thon M."/>
            <person name="Dallery J.-F."/>
        </authorList>
    </citation>
    <scope>NUCLEOTIDE SEQUENCE [LARGE SCALE GENOMIC DNA]</scope>
    <source>
        <strain evidence="3">IMI 349063</strain>
    </source>
</reference>
<dbReference type="AlphaFoldDB" id="H1UWA9"/>
<reference evidence="5" key="4">
    <citation type="journal article" date="2017" name="BMC Genomics">
        <title>Gapless genome assembly of Colletotrichum higginsianum reveals chromosome structure and association of transposable elements with secondary metabolite gene clusters.</title>
        <authorList>
            <person name="Dallery J.-F."/>
            <person name="Lapalu N."/>
            <person name="Zampounis A."/>
            <person name="Pigne S."/>
            <person name="Luyten I."/>
            <person name="Amselem J."/>
            <person name="Wittenberg A.H.J."/>
            <person name="Zhou S."/>
            <person name="de Queiroz M.V."/>
            <person name="Robin G.P."/>
            <person name="Auger A."/>
            <person name="Hainaut M."/>
            <person name="Henrissat B."/>
            <person name="Kim K.-T."/>
            <person name="Lee Y.-H."/>
            <person name="Lespinet O."/>
            <person name="Schwartz D.C."/>
            <person name="Thon M.R."/>
            <person name="O'Connell R.J."/>
        </authorList>
    </citation>
    <scope>NUCLEOTIDE SEQUENCE [LARGE SCALE GENOMIC DNA]</scope>
    <source>
        <strain evidence="5">IMI 349063</strain>
    </source>
</reference>
<dbReference type="GeneID" id="28864305"/>
<name>H1UWA9_COLHI</name>
<reference evidence="4" key="2">
    <citation type="journal article" date="2012" name="Nat. Genet.">
        <title>Lifestyle transitions in plant pathogenic Colletotrichum fungi deciphered by genome and transcriptome analyses.</title>
        <authorList>
            <person name="O'Connell R.J."/>
            <person name="Thon M.R."/>
            <person name="Hacquard S."/>
            <person name="Amyotte S.G."/>
            <person name="Kleemann J."/>
            <person name="Torres M.F."/>
            <person name="Damm U."/>
            <person name="Buiate E.A."/>
            <person name="Epstein L."/>
            <person name="Alkan N."/>
            <person name="Altmueller J."/>
            <person name="Alvarado-Balderrama L."/>
            <person name="Bauser C.A."/>
            <person name="Becker C."/>
            <person name="Birren B.W."/>
            <person name="Chen Z."/>
            <person name="Choi J."/>
            <person name="Crouch J.A."/>
            <person name="Duvick J.P."/>
            <person name="Farman M.A."/>
            <person name="Gan P."/>
            <person name="Heiman D."/>
            <person name="Henrissat B."/>
            <person name="Howard R.J."/>
            <person name="Kabbage M."/>
            <person name="Koch C."/>
            <person name="Kracher B."/>
            <person name="Kubo Y."/>
            <person name="Law A.D."/>
            <person name="Lebrun M.-H."/>
            <person name="Lee Y.-H."/>
            <person name="Miyara I."/>
            <person name="Moore N."/>
            <person name="Neumann U."/>
            <person name="Nordstroem K."/>
            <person name="Panaccione D.G."/>
            <person name="Panstruga R."/>
            <person name="Place M."/>
            <person name="Proctor R.H."/>
            <person name="Prusky D."/>
            <person name="Rech G."/>
            <person name="Reinhardt R."/>
            <person name="Rollins J.A."/>
            <person name="Rounsley S."/>
            <person name="Schardl C.L."/>
            <person name="Schwartz D.C."/>
            <person name="Shenoy N."/>
            <person name="Shirasu K."/>
            <person name="Sikhakolli U.R."/>
            <person name="Stueber K."/>
            <person name="Sukno S.A."/>
            <person name="Sweigard J.A."/>
            <person name="Takano Y."/>
            <person name="Takahara H."/>
            <person name="Trail F."/>
            <person name="van der Does H.C."/>
            <person name="Voll L.M."/>
            <person name="Will I."/>
            <person name="Young S."/>
            <person name="Zeng Q."/>
            <person name="Zhang J."/>
            <person name="Zhou S."/>
            <person name="Dickman M.B."/>
            <person name="Schulze-Lefert P."/>
            <person name="Ver Loren van Themaat E."/>
            <person name="Ma L.-J."/>
            <person name="Vaillancourt L.J."/>
        </authorList>
    </citation>
    <scope>NUCLEOTIDE SEQUENCE [LARGE SCALE GENOMIC DNA]</scope>
    <source>
        <strain evidence="4">IMI 349063</strain>
    </source>
</reference>
<evidence type="ECO:0000313" key="4">
    <source>
        <dbReference type="Proteomes" id="UP000007174"/>
    </source>
</evidence>
<evidence type="ECO:0000313" key="2">
    <source>
        <dbReference type="EMBL" id="CCF32260.1"/>
    </source>
</evidence>
<dbReference type="KEGG" id="chig:CH63R_05223"/>
<evidence type="ECO:0000313" key="5">
    <source>
        <dbReference type="Proteomes" id="UP000092177"/>
    </source>
</evidence>
<dbReference type="Proteomes" id="UP000007174">
    <property type="component" value="Unassembled WGS sequence"/>
</dbReference>
<gene>
    <name evidence="2" type="ORF">CH063_04676</name>
    <name evidence="3" type="ORF">CH63R_05223</name>
</gene>